<feature type="compositionally biased region" description="Low complexity" evidence="2">
    <location>
        <begin position="329"/>
        <end position="341"/>
    </location>
</feature>
<evidence type="ECO:0000313" key="4">
    <source>
        <dbReference type="Proteomes" id="UP000325081"/>
    </source>
</evidence>
<gene>
    <name evidence="3" type="ORF">STAS_06216</name>
</gene>
<feature type="coiled-coil region" evidence="1">
    <location>
        <begin position="228"/>
        <end position="262"/>
    </location>
</feature>
<feature type="region of interest" description="Disordered" evidence="2">
    <location>
        <begin position="320"/>
        <end position="344"/>
    </location>
</feature>
<name>A0A5A7PC54_STRAF</name>
<feature type="compositionally biased region" description="Polar residues" evidence="2">
    <location>
        <begin position="432"/>
        <end position="443"/>
    </location>
</feature>
<sequence length="535" mass="60642">MPLIEHIKHSFMEFQIEPIEHENNLKTELKNHLVQHASAKKEVRPVERRSMGLQERFKIEYKLERSMNKCTKLEETLNRVKEEKKESLNREKRALEERDKTFADNMKLTIENNKLVRELNEKVDELKSKSLEIERLTAAHEEKRKSFDQMTVKMNREVEDLKKEKLDALKKLGDLNGEITLKNKTIFELSEKVNELKFKNSENERLAGANEEKCKSLDKMVVKMRQEMEELGVEKSSALKTVEQLREEILEVNRTVDDLKLKNSESDKVVELYRRQLENLWPKIEEIKEDLVGMVTTKAGTVADLVSGVAKLANREESGNLDFRDSKGKTGSSGNGNSRSCRSLKRGGESLVKCSTRENNACIVKTSSGSLLSPIPPQPEINGCKKLLHSGPHASNTLLLTGGGHFGEITQPPSAARKVIEIIDLEDDVTKPNGSSNETNPEKGSSCGKRRRSGFMEESFSSLTNKWNKNTNTSHEKKSNAFKSSCEPKCDFRTPNKKFRLGDNEGSSGSEGSCTDSKMEAFVESVQRKKIKLII</sequence>
<proteinExistence type="predicted"/>
<protein>
    <submittedName>
        <fullName evidence="3">Uncharacterized protein</fullName>
    </submittedName>
</protein>
<dbReference type="OrthoDB" id="912921at2759"/>
<feature type="compositionally biased region" description="Polar residues" evidence="2">
    <location>
        <begin position="459"/>
        <end position="473"/>
    </location>
</feature>
<keyword evidence="4" id="KW-1185">Reference proteome</keyword>
<dbReference type="AlphaFoldDB" id="A0A5A7PC54"/>
<evidence type="ECO:0000256" key="2">
    <source>
        <dbReference type="SAM" id="MobiDB-lite"/>
    </source>
</evidence>
<evidence type="ECO:0000313" key="3">
    <source>
        <dbReference type="EMBL" id="GER30282.1"/>
    </source>
</evidence>
<comment type="caution">
    <text evidence="3">The sequence shown here is derived from an EMBL/GenBank/DDBJ whole genome shotgun (WGS) entry which is preliminary data.</text>
</comment>
<feature type="coiled-coil region" evidence="1">
    <location>
        <begin position="63"/>
        <end position="178"/>
    </location>
</feature>
<reference evidence="4" key="1">
    <citation type="journal article" date="2019" name="Curr. Biol.">
        <title>Genome Sequence of Striga asiatica Provides Insight into the Evolution of Plant Parasitism.</title>
        <authorList>
            <person name="Yoshida S."/>
            <person name="Kim S."/>
            <person name="Wafula E.K."/>
            <person name="Tanskanen J."/>
            <person name="Kim Y.M."/>
            <person name="Honaas L."/>
            <person name="Yang Z."/>
            <person name="Spallek T."/>
            <person name="Conn C.E."/>
            <person name="Ichihashi Y."/>
            <person name="Cheong K."/>
            <person name="Cui S."/>
            <person name="Der J.P."/>
            <person name="Gundlach H."/>
            <person name="Jiao Y."/>
            <person name="Hori C."/>
            <person name="Ishida J.K."/>
            <person name="Kasahara H."/>
            <person name="Kiba T."/>
            <person name="Kim M.S."/>
            <person name="Koo N."/>
            <person name="Laohavisit A."/>
            <person name="Lee Y.H."/>
            <person name="Lumba S."/>
            <person name="McCourt P."/>
            <person name="Mortimer J.C."/>
            <person name="Mutuku J.M."/>
            <person name="Nomura T."/>
            <person name="Sasaki-Sekimoto Y."/>
            <person name="Seto Y."/>
            <person name="Wang Y."/>
            <person name="Wakatake T."/>
            <person name="Sakakibara H."/>
            <person name="Demura T."/>
            <person name="Yamaguchi S."/>
            <person name="Yoneyama K."/>
            <person name="Manabe R.I."/>
            <person name="Nelson D.C."/>
            <person name="Schulman A.H."/>
            <person name="Timko M.P."/>
            <person name="dePamphilis C.W."/>
            <person name="Choi D."/>
            <person name="Shirasu K."/>
        </authorList>
    </citation>
    <scope>NUCLEOTIDE SEQUENCE [LARGE SCALE GENOMIC DNA]</scope>
    <source>
        <strain evidence="4">cv. UVA1</strain>
    </source>
</reference>
<dbReference type="Proteomes" id="UP000325081">
    <property type="component" value="Unassembled WGS sequence"/>
</dbReference>
<accession>A0A5A7PC54</accession>
<organism evidence="3 4">
    <name type="scientific">Striga asiatica</name>
    <name type="common">Asiatic witchweed</name>
    <name type="synonym">Buchnera asiatica</name>
    <dbReference type="NCBI Taxonomy" id="4170"/>
    <lineage>
        <taxon>Eukaryota</taxon>
        <taxon>Viridiplantae</taxon>
        <taxon>Streptophyta</taxon>
        <taxon>Embryophyta</taxon>
        <taxon>Tracheophyta</taxon>
        <taxon>Spermatophyta</taxon>
        <taxon>Magnoliopsida</taxon>
        <taxon>eudicotyledons</taxon>
        <taxon>Gunneridae</taxon>
        <taxon>Pentapetalae</taxon>
        <taxon>asterids</taxon>
        <taxon>lamiids</taxon>
        <taxon>Lamiales</taxon>
        <taxon>Orobanchaceae</taxon>
        <taxon>Buchnereae</taxon>
        <taxon>Striga</taxon>
    </lineage>
</organism>
<feature type="region of interest" description="Disordered" evidence="2">
    <location>
        <begin position="427"/>
        <end position="517"/>
    </location>
</feature>
<evidence type="ECO:0000256" key="1">
    <source>
        <dbReference type="SAM" id="Coils"/>
    </source>
</evidence>
<keyword evidence="1" id="KW-0175">Coiled coil</keyword>
<dbReference type="EMBL" id="BKCP01004339">
    <property type="protein sequence ID" value="GER30282.1"/>
    <property type="molecule type" value="Genomic_DNA"/>
</dbReference>